<dbReference type="GO" id="GO:0055085">
    <property type="term" value="P:transmembrane transport"/>
    <property type="evidence" value="ECO:0007669"/>
    <property type="project" value="InterPro"/>
</dbReference>
<accession>A0A1T1HGA1</accession>
<dbReference type="Pfam" id="PF00916">
    <property type="entry name" value="Sulfate_transp"/>
    <property type="match status" value="1"/>
</dbReference>
<evidence type="ECO:0000256" key="3">
    <source>
        <dbReference type="ARBA" id="ARBA00022989"/>
    </source>
</evidence>
<feature type="transmembrane region" description="Helical" evidence="5">
    <location>
        <begin position="101"/>
        <end position="123"/>
    </location>
</feature>
<dbReference type="InterPro" id="IPR011547">
    <property type="entry name" value="SLC26A/SulP_dom"/>
</dbReference>
<dbReference type="Proteomes" id="UP000190064">
    <property type="component" value="Unassembled WGS sequence"/>
</dbReference>
<feature type="transmembrane region" description="Helical" evidence="5">
    <location>
        <begin position="53"/>
        <end position="69"/>
    </location>
</feature>
<dbReference type="InterPro" id="IPR036513">
    <property type="entry name" value="STAS_dom_sf"/>
</dbReference>
<feature type="transmembrane region" description="Helical" evidence="5">
    <location>
        <begin position="406"/>
        <end position="433"/>
    </location>
</feature>
<reference evidence="7" key="1">
    <citation type="submission" date="2017-02" db="EMBL/GenBank/DDBJ databases">
        <title>Draft Genome Sequence of the Salt Water Bacterium Oceanospirillum linum ATCC 11336.</title>
        <authorList>
            <person name="Trachtenberg A.M."/>
            <person name="Carney J.G."/>
            <person name="Linnane J.D."/>
            <person name="Rheaume B.A."/>
            <person name="Pitts N.L."/>
            <person name="Mykles D.L."/>
            <person name="Maclea K.S."/>
        </authorList>
    </citation>
    <scope>NUCLEOTIDE SEQUENCE [LARGE SCALE GENOMIC DNA]</scope>
    <source>
        <strain evidence="7">ATCC 11336</strain>
    </source>
</reference>
<keyword evidence="8" id="KW-1185">Reference proteome</keyword>
<dbReference type="SUPFAM" id="SSF52091">
    <property type="entry name" value="SpoIIaa-like"/>
    <property type="match status" value="1"/>
</dbReference>
<feature type="transmembrane region" description="Helical" evidence="5">
    <location>
        <begin position="27"/>
        <end position="47"/>
    </location>
</feature>
<organism evidence="7 8">
    <name type="scientific">Oceanospirillum linum</name>
    <dbReference type="NCBI Taxonomy" id="966"/>
    <lineage>
        <taxon>Bacteria</taxon>
        <taxon>Pseudomonadati</taxon>
        <taxon>Pseudomonadota</taxon>
        <taxon>Gammaproteobacteria</taxon>
        <taxon>Oceanospirillales</taxon>
        <taxon>Oceanospirillaceae</taxon>
        <taxon>Oceanospirillum</taxon>
    </lineage>
</organism>
<dbReference type="InterPro" id="IPR001902">
    <property type="entry name" value="SLC26A/SulP_fam"/>
</dbReference>
<keyword evidence="4 5" id="KW-0472">Membrane</keyword>
<evidence type="ECO:0000256" key="5">
    <source>
        <dbReference type="SAM" id="Phobius"/>
    </source>
</evidence>
<feature type="transmembrane region" description="Helical" evidence="5">
    <location>
        <begin position="340"/>
        <end position="361"/>
    </location>
</feature>
<dbReference type="InterPro" id="IPR002645">
    <property type="entry name" value="STAS_dom"/>
</dbReference>
<gene>
    <name evidence="7" type="ORF">BTA35_0200895</name>
</gene>
<dbReference type="PROSITE" id="PS50801">
    <property type="entry name" value="STAS"/>
    <property type="match status" value="1"/>
</dbReference>
<feature type="transmembrane region" description="Helical" evidence="5">
    <location>
        <begin position="210"/>
        <end position="237"/>
    </location>
</feature>
<dbReference type="CDD" id="cd07042">
    <property type="entry name" value="STAS_SulP_like_sulfate_transporter"/>
    <property type="match status" value="1"/>
</dbReference>
<evidence type="ECO:0000313" key="8">
    <source>
        <dbReference type="Proteomes" id="UP000190064"/>
    </source>
</evidence>
<dbReference type="NCBIfam" id="TIGR00815">
    <property type="entry name" value="sulP"/>
    <property type="match status" value="1"/>
</dbReference>
<feature type="transmembrane region" description="Helical" evidence="5">
    <location>
        <begin position="135"/>
        <end position="153"/>
    </location>
</feature>
<keyword evidence="2 5" id="KW-0812">Transmembrane</keyword>
<comment type="caution">
    <text evidence="7">The sequence shown here is derived from an EMBL/GenBank/DDBJ whole genome shotgun (WGS) entry which is preliminary data.</text>
</comment>
<feature type="transmembrane region" description="Helical" evidence="5">
    <location>
        <begin position="368"/>
        <end position="386"/>
    </location>
</feature>
<evidence type="ECO:0000259" key="6">
    <source>
        <dbReference type="PROSITE" id="PS50801"/>
    </source>
</evidence>
<comment type="subcellular location">
    <subcellularLocation>
        <location evidence="1">Membrane</location>
        <topology evidence="1">Multi-pass membrane protein</topology>
    </subcellularLocation>
</comment>
<dbReference type="AlphaFoldDB" id="A0A1T1HGA1"/>
<dbReference type="GO" id="GO:0016020">
    <property type="term" value="C:membrane"/>
    <property type="evidence" value="ECO:0007669"/>
    <property type="project" value="UniProtKB-SubCell"/>
</dbReference>
<dbReference type="STRING" id="966.BTA35_0200895"/>
<evidence type="ECO:0000256" key="4">
    <source>
        <dbReference type="ARBA" id="ARBA00023136"/>
    </source>
</evidence>
<evidence type="ECO:0000256" key="2">
    <source>
        <dbReference type="ARBA" id="ARBA00022692"/>
    </source>
</evidence>
<name>A0A1T1HGA1_OCELI</name>
<sequence length="574" mass="61775">MPTRAQRVFPILGWLADYRRDTLVNDVLAGVIVAIMLVPQGMAYAFLAGLPPQMGLYAGIIPLFVYALLGSSRSLAVGPVAIASLMVGEAVSQHAEPGTELYMVTAMVLALLVGLVLLLMFILRLGSLVNFLSHSVITGFTAAAAMMIAFSQLKYVFGLDFPRGHHFYETLNNLTVNLPDFNPATLGIALIAGFIMWYSKKYLGPVLQKWGASALLAGSVAKAGPMFAILAGVGLVVGFDLNNQQGVKIVGDIPAGLPALSLLPFEMDWWLGLLPAALLIALVGFLESVSVGTALASKRRERIRPDKELVALGFANIGAAFGGAYPVAGGFGRSMVNDASGAQTTVASVITASGLALTVLYFTPWFYYLPKAVLGVIVIMAVLPLIDLSGIKNTWNFNRADALTLAITFAVVLIAGVEAGLLAGMLLSVALLLQRTSKPHIAVVGRVGDSEHFRNVKRFEVKTNPCCLGLRIDENLYFANTRYIEDEVMAIISEQPQLQHLVLICNGISFIDASALETLEMMVDNLRESGITLHLSDVKGPVMDQLRQTDFLHRLQPGQVYLSTHEAMRELCDL</sequence>
<feature type="transmembrane region" description="Helical" evidence="5">
    <location>
        <begin position="309"/>
        <end position="328"/>
    </location>
</feature>
<dbReference type="Gene3D" id="3.30.750.24">
    <property type="entry name" value="STAS domain"/>
    <property type="match status" value="1"/>
</dbReference>
<evidence type="ECO:0000256" key="1">
    <source>
        <dbReference type="ARBA" id="ARBA00004141"/>
    </source>
</evidence>
<keyword evidence="3 5" id="KW-1133">Transmembrane helix</keyword>
<feature type="transmembrane region" description="Helical" evidence="5">
    <location>
        <begin position="269"/>
        <end position="297"/>
    </location>
</feature>
<feature type="domain" description="STAS" evidence="6">
    <location>
        <begin position="457"/>
        <end position="571"/>
    </location>
</feature>
<dbReference type="Pfam" id="PF01740">
    <property type="entry name" value="STAS"/>
    <property type="match status" value="1"/>
</dbReference>
<dbReference type="EMBL" id="MTSD02000001">
    <property type="protein sequence ID" value="OOV88881.1"/>
    <property type="molecule type" value="Genomic_DNA"/>
</dbReference>
<protein>
    <submittedName>
        <fullName evidence="7">Sodium-independent anion transporter</fullName>
    </submittedName>
</protein>
<proteinExistence type="predicted"/>
<dbReference type="PANTHER" id="PTHR11814">
    <property type="entry name" value="SULFATE TRANSPORTER"/>
    <property type="match status" value="1"/>
</dbReference>
<evidence type="ECO:0000313" key="7">
    <source>
        <dbReference type="EMBL" id="OOV88881.1"/>
    </source>
</evidence>
<feature type="transmembrane region" description="Helical" evidence="5">
    <location>
        <begin position="181"/>
        <end position="198"/>
    </location>
</feature>